<proteinExistence type="predicted"/>
<dbReference type="STRING" id="626937.HMPREF3293_02516"/>
<evidence type="ECO:0000256" key="1">
    <source>
        <dbReference type="SAM" id="Phobius"/>
    </source>
</evidence>
<reference evidence="2 3" key="1">
    <citation type="submission" date="2016-02" db="EMBL/GenBank/DDBJ databases">
        <authorList>
            <person name="Wen L."/>
            <person name="He K."/>
            <person name="Yang H."/>
        </authorList>
    </citation>
    <scope>NUCLEOTIDE SEQUENCE [LARGE SCALE GENOMIC DNA]</scope>
    <source>
        <strain evidence="2 3">DSM 22607</strain>
    </source>
</reference>
<organism evidence="2 3">
    <name type="scientific">Christensenella minuta</name>
    <dbReference type="NCBI Taxonomy" id="626937"/>
    <lineage>
        <taxon>Bacteria</taxon>
        <taxon>Bacillati</taxon>
        <taxon>Bacillota</taxon>
        <taxon>Clostridia</taxon>
        <taxon>Christensenellales</taxon>
        <taxon>Christensenellaceae</taxon>
        <taxon>Christensenella</taxon>
    </lineage>
</organism>
<accession>A0A136Q1D3</accession>
<keyword evidence="1" id="KW-0472">Membrane</keyword>
<keyword evidence="3" id="KW-1185">Reference proteome</keyword>
<dbReference type="Proteomes" id="UP000070366">
    <property type="component" value="Unassembled WGS sequence"/>
</dbReference>
<keyword evidence="1" id="KW-0812">Transmembrane</keyword>
<keyword evidence="1" id="KW-1133">Transmembrane helix</keyword>
<sequence length="311" mass="35223">MHQDQKGKEGASMKRIVKYVCAIAVTAFVVVMSAWLPPYLARETDSSFLNVVQKDESVSESYQYKATKYQKTKVLYELVGADFTGNMLNIERNYYETGVEQPSAETDPFDMSRFDNGISSYNYPDISGGFIEEPAGDSVMTKAQAELAIVREARLLQETGAIPKFDLGKEGTYDAVDSIAFLWAVDPTVSNLKFYYWKGIISNPKTGQRYSLIIDDDLGKAYYMAISAKDDELGAWWDDLDKVLAAAEAFAEYHEFKVDYRKDFFTLTTDGPDYKSYIDSLFAMTDQDFDILTEIEDVSIFRMILKPSDIL</sequence>
<name>A0A136Q1D3_9FIRM</name>
<feature type="transmembrane region" description="Helical" evidence="1">
    <location>
        <begin position="16"/>
        <end position="36"/>
    </location>
</feature>
<comment type="caution">
    <text evidence="2">The sequence shown here is derived from an EMBL/GenBank/DDBJ whole genome shotgun (WGS) entry which is preliminary data.</text>
</comment>
<evidence type="ECO:0000313" key="2">
    <source>
        <dbReference type="EMBL" id="KXK64437.1"/>
    </source>
</evidence>
<evidence type="ECO:0000313" key="3">
    <source>
        <dbReference type="Proteomes" id="UP000070366"/>
    </source>
</evidence>
<protein>
    <submittedName>
        <fullName evidence="2">Uncharacterized protein</fullName>
    </submittedName>
</protein>
<dbReference type="EMBL" id="LSZW01000064">
    <property type="protein sequence ID" value="KXK64437.1"/>
    <property type="molecule type" value="Genomic_DNA"/>
</dbReference>
<dbReference type="AlphaFoldDB" id="A0A136Q1D3"/>
<gene>
    <name evidence="2" type="ORF">HMPREF3293_02516</name>
</gene>